<protein>
    <submittedName>
        <fullName evidence="2">Thioesterase family protein</fullName>
    </submittedName>
</protein>
<dbReference type="Proteomes" id="UP000724149">
    <property type="component" value="Unassembled WGS sequence"/>
</dbReference>
<name>A0ABS2GN99_9FIRM</name>
<evidence type="ECO:0000259" key="1">
    <source>
        <dbReference type="Pfam" id="PF22636"/>
    </source>
</evidence>
<dbReference type="Pfam" id="PF22636">
    <property type="entry name" value="FlK"/>
    <property type="match status" value="1"/>
</dbReference>
<evidence type="ECO:0000313" key="3">
    <source>
        <dbReference type="Proteomes" id="UP000724149"/>
    </source>
</evidence>
<proteinExistence type="predicted"/>
<dbReference type="Gene3D" id="3.10.129.10">
    <property type="entry name" value="Hotdog Thioesterase"/>
    <property type="match status" value="1"/>
</dbReference>
<dbReference type="PANTHER" id="PTHR36934">
    <property type="entry name" value="BLR0278 PROTEIN"/>
    <property type="match status" value="1"/>
</dbReference>
<dbReference type="InterPro" id="IPR029069">
    <property type="entry name" value="HotDog_dom_sf"/>
</dbReference>
<dbReference type="InterPro" id="IPR054485">
    <property type="entry name" value="FlK-like_dom"/>
</dbReference>
<dbReference type="PANTHER" id="PTHR36934:SF1">
    <property type="entry name" value="THIOESTERASE DOMAIN-CONTAINING PROTEIN"/>
    <property type="match status" value="1"/>
</dbReference>
<comment type="caution">
    <text evidence="2">The sequence shown here is derived from an EMBL/GenBank/DDBJ whole genome shotgun (WGS) entry which is preliminary data.</text>
</comment>
<keyword evidence="3" id="KW-1185">Reference proteome</keyword>
<sequence length="129" mass="13584">MIQVGASFELKTKVTEQNTALAVGSGDVPVFATPMMMALMEGAAAQCLAQFLEEGKTSVGGNISSSHVSATPVGMEVRAIATITEVDGKKVKFAIEAYDEAGLIGKGDHLRIIVTRDRFLQGAADKLQK</sequence>
<reference evidence="2 3" key="1">
    <citation type="journal article" date="2021" name="Sci. Rep.">
        <title>The distribution of antibiotic resistance genes in chicken gut microbiota commensals.</title>
        <authorList>
            <person name="Juricova H."/>
            <person name="Matiasovicova J."/>
            <person name="Kubasova T."/>
            <person name="Cejkova D."/>
            <person name="Rychlik I."/>
        </authorList>
    </citation>
    <scope>NUCLEOTIDE SEQUENCE [LARGE SCALE GENOMIC DNA]</scope>
    <source>
        <strain evidence="2 3">An564</strain>
    </source>
</reference>
<dbReference type="PIRSF" id="PIRSF014972">
    <property type="entry name" value="FlK"/>
    <property type="match status" value="1"/>
</dbReference>
<dbReference type="EMBL" id="JACSNR010000004">
    <property type="protein sequence ID" value="MBM6923039.1"/>
    <property type="molecule type" value="Genomic_DNA"/>
</dbReference>
<organism evidence="2 3">
    <name type="scientific">Hydrogenoanaerobacterium saccharovorans</name>
    <dbReference type="NCBI Taxonomy" id="474960"/>
    <lineage>
        <taxon>Bacteria</taxon>
        <taxon>Bacillati</taxon>
        <taxon>Bacillota</taxon>
        <taxon>Clostridia</taxon>
        <taxon>Eubacteriales</taxon>
        <taxon>Oscillospiraceae</taxon>
        <taxon>Hydrogenoanaerobacterium</taxon>
    </lineage>
</organism>
<gene>
    <name evidence="2" type="ORF">H9X81_04945</name>
</gene>
<dbReference type="RefSeq" id="WP_204720296.1">
    <property type="nucleotide sequence ID" value="NZ_JACSNR010000004.1"/>
</dbReference>
<dbReference type="InterPro" id="IPR025540">
    <property type="entry name" value="FlK"/>
</dbReference>
<dbReference type="SUPFAM" id="SSF54637">
    <property type="entry name" value="Thioesterase/thiol ester dehydrase-isomerase"/>
    <property type="match status" value="1"/>
</dbReference>
<feature type="domain" description="Fluoroacetyl-CoA-specific thioesterase-like" evidence="1">
    <location>
        <begin position="14"/>
        <end position="116"/>
    </location>
</feature>
<evidence type="ECO:0000313" key="2">
    <source>
        <dbReference type="EMBL" id="MBM6923039.1"/>
    </source>
</evidence>
<accession>A0ABS2GN99</accession>